<name>A0A9C9EMA9_UNCW3</name>
<feature type="transmembrane region" description="Helical" evidence="1">
    <location>
        <begin position="79"/>
        <end position="101"/>
    </location>
</feature>
<reference evidence="2" key="1">
    <citation type="journal article" date="2020" name="mSystems">
        <title>Genome- and Community-Level Interaction Insights into Carbon Utilization and Element Cycling Functions of Hydrothermarchaeota in Hydrothermal Sediment.</title>
        <authorList>
            <person name="Zhou Z."/>
            <person name="Liu Y."/>
            <person name="Xu W."/>
            <person name="Pan J."/>
            <person name="Luo Z.H."/>
            <person name="Li M."/>
        </authorList>
    </citation>
    <scope>NUCLEOTIDE SEQUENCE</scope>
    <source>
        <strain evidence="2">HyVt-388</strain>
    </source>
</reference>
<dbReference type="EMBL" id="DRIG01000062">
    <property type="protein sequence ID" value="HEC78635.1"/>
    <property type="molecule type" value="Genomic_DNA"/>
</dbReference>
<feature type="transmembrane region" description="Helical" evidence="1">
    <location>
        <begin position="271"/>
        <end position="287"/>
    </location>
</feature>
<feature type="transmembrane region" description="Helical" evidence="1">
    <location>
        <begin position="108"/>
        <end position="127"/>
    </location>
</feature>
<feature type="transmembrane region" description="Helical" evidence="1">
    <location>
        <begin position="158"/>
        <end position="184"/>
    </location>
</feature>
<proteinExistence type="predicted"/>
<organism evidence="2 3">
    <name type="scientific">candidate division WOR-3 bacterium</name>
    <dbReference type="NCBI Taxonomy" id="2052148"/>
    <lineage>
        <taxon>Bacteria</taxon>
        <taxon>Bacteria division WOR-3</taxon>
    </lineage>
</organism>
<evidence type="ECO:0000313" key="3">
    <source>
        <dbReference type="Proteomes" id="UP000885826"/>
    </source>
</evidence>
<gene>
    <name evidence="2" type="ORF">ENI34_05780</name>
</gene>
<dbReference type="PANTHER" id="PTHR16214">
    <property type="entry name" value="TRANSMEMBRANE PROTEIN 260"/>
    <property type="match status" value="1"/>
</dbReference>
<accession>A0A9C9EMA9</accession>
<dbReference type="InterPro" id="IPR021280">
    <property type="entry name" value="TMEM260-like"/>
</dbReference>
<dbReference type="AlphaFoldDB" id="A0A9C9EMA9"/>
<feature type="transmembrane region" description="Helical" evidence="1">
    <location>
        <begin position="196"/>
        <end position="215"/>
    </location>
</feature>
<dbReference type="PANTHER" id="PTHR16214:SF3">
    <property type="entry name" value="TRANSMEMBRANE PROTEIN 260"/>
    <property type="match status" value="1"/>
</dbReference>
<evidence type="ECO:0000313" key="2">
    <source>
        <dbReference type="EMBL" id="HEC78635.1"/>
    </source>
</evidence>
<keyword evidence="1" id="KW-0812">Transmembrane</keyword>
<dbReference type="Proteomes" id="UP000885826">
    <property type="component" value="Unassembled WGS sequence"/>
</dbReference>
<feature type="transmembrane region" description="Helical" evidence="1">
    <location>
        <begin position="133"/>
        <end position="151"/>
    </location>
</feature>
<keyword evidence="1" id="KW-0472">Membrane</keyword>
<comment type="caution">
    <text evidence="2">The sequence shown here is derived from an EMBL/GenBank/DDBJ whole genome shotgun (WGS) entry which is preliminary data.</text>
</comment>
<sequence length="582" mass="68062">MLSKNKSIRVRLKSPYFTGVLLILYTLIFYLFSLCPTVYLIDSGELAAVSYTLGIAHPTGYPLYTLISYFFAHLPGEPVFNLNILSALFTAAAVFLTYLFSRSVIKKSPISIIPAILLAFAPTIWRTSITNEVYPLTVLFASAILFLLFKIRDERDFYILMYVIGLAFTNHVIVFTVAVPAVLYAAVVYRPSAKQFIVGLLFALLGGSLYLYLIIRTLGGAELHWGDTYNLQRLLWHITGKQYRVWMFSLPFSEIFINLQKGILILLIRDFLYIFLIPIFVGFYVLFKNERKKFWFFSTVIVFNFLYAVNYSIPDIESYYIPALVSFISVLGFGLTRLKKILPWFVTIPLALAIPFLNYNSCTLRNNTFAYDLSYAHIRELPKNSLVLFTLWDIYSPLLYLQKVKGIRKDLVLIDKELLRRTWYIRFLKNEYPEFYKKVENSINSYLVELYKFEYDKPYNPALIQMRFINLLESFIEAKLDEHVYLIMPFPDRDLNQTKIDYHWIPRGLVFEIKKETACDTHFDFSKLALEKPAVVNDERLNHMINIVERMAYYNITYLKTQKRFTEAAEIKNWLENSFPSQ</sequence>
<feature type="transmembrane region" description="Helical" evidence="1">
    <location>
        <begin position="294"/>
        <end position="313"/>
    </location>
</feature>
<feature type="transmembrane region" description="Helical" evidence="1">
    <location>
        <begin position="319"/>
        <end position="336"/>
    </location>
</feature>
<protein>
    <submittedName>
        <fullName evidence="2">DUF2723 domain-containing protein</fullName>
    </submittedName>
</protein>
<keyword evidence="1" id="KW-1133">Transmembrane helix</keyword>
<dbReference type="Pfam" id="PF11028">
    <property type="entry name" value="TMEM260-like"/>
    <property type="match status" value="1"/>
</dbReference>
<feature type="transmembrane region" description="Helical" evidence="1">
    <location>
        <begin position="20"/>
        <end position="41"/>
    </location>
</feature>
<feature type="transmembrane region" description="Helical" evidence="1">
    <location>
        <begin position="341"/>
        <end position="359"/>
    </location>
</feature>
<dbReference type="InterPro" id="IPR052724">
    <property type="entry name" value="GT117_domain-containing"/>
</dbReference>
<evidence type="ECO:0000256" key="1">
    <source>
        <dbReference type="SAM" id="Phobius"/>
    </source>
</evidence>